<dbReference type="InterPro" id="IPR012349">
    <property type="entry name" value="Split_barrel_FMN-bd"/>
</dbReference>
<dbReference type="eggNOG" id="COG1853">
    <property type="taxonomic scope" value="Bacteria"/>
</dbReference>
<dbReference type="SUPFAM" id="SSF52218">
    <property type="entry name" value="Flavoproteins"/>
    <property type="match status" value="1"/>
</dbReference>
<keyword evidence="5" id="KW-0249">Electron transport</keyword>
<dbReference type="Gene3D" id="3.60.15.10">
    <property type="entry name" value="Ribonuclease Z/Hydroxyacylglutathione hydrolase-like"/>
    <property type="match status" value="1"/>
</dbReference>
<dbReference type="SMART" id="SM00849">
    <property type="entry name" value="Lactamase_B"/>
    <property type="match status" value="1"/>
</dbReference>
<keyword evidence="6" id="KW-0560">Oxidoreductase</keyword>
<dbReference type="STRING" id="582515.KR51_00014220"/>
<comment type="function">
    <text evidence="7">Mediates electron transfer from NADH to oxygen, reducing it to water. This modular protein has 3 redox cofactors, in other organisms the same activity requires 2 or 3 proteins.</text>
</comment>
<dbReference type="Pfam" id="PF00258">
    <property type="entry name" value="Flavodoxin_1"/>
    <property type="match status" value="1"/>
</dbReference>
<dbReference type="Pfam" id="PF01613">
    <property type="entry name" value="Flavin_Reduct"/>
    <property type="match status" value="1"/>
</dbReference>
<reference evidence="9 10" key="1">
    <citation type="submission" date="2013-05" db="EMBL/GenBank/DDBJ databases">
        <title>Draft genome sequence of Rubidibacter lacunae KORDI 51-2.</title>
        <authorList>
            <person name="Choi D.H."/>
            <person name="Noh J.H."/>
            <person name="Kwon K.-K."/>
            <person name="Lee J.-H."/>
            <person name="Ryu J.-Y."/>
        </authorList>
    </citation>
    <scope>NUCLEOTIDE SEQUENCE [LARGE SCALE GENOMIC DNA]</scope>
    <source>
        <strain evidence="9 10">KORDI 51-2</strain>
    </source>
</reference>
<dbReference type="PROSITE" id="PS50902">
    <property type="entry name" value="FLAVODOXIN_LIKE"/>
    <property type="match status" value="1"/>
</dbReference>
<dbReference type="InterPro" id="IPR036866">
    <property type="entry name" value="RibonucZ/Hydroxyglut_hydro"/>
</dbReference>
<proteinExistence type="inferred from homology"/>
<dbReference type="SUPFAM" id="SSF50475">
    <property type="entry name" value="FMN-binding split barrel"/>
    <property type="match status" value="1"/>
</dbReference>
<dbReference type="PANTHER" id="PTHR32145:SF32">
    <property type="entry name" value="DIFLAVIN FLAVOPROTEIN A 4-RELATED"/>
    <property type="match status" value="1"/>
</dbReference>
<dbReference type="Pfam" id="PF19583">
    <property type="entry name" value="ODP"/>
    <property type="match status" value="1"/>
</dbReference>
<comment type="cofactor">
    <cofactor evidence="1">
        <name>Fe cation</name>
        <dbReference type="ChEBI" id="CHEBI:24875"/>
    </cofactor>
</comment>
<dbReference type="InterPro" id="IPR008254">
    <property type="entry name" value="Flavodoxin/NO_synth"/>
</dbReference>
<dbReference type="EMBL" id="ASSJ01000036">
    <property type="protein sequence ID" value="ERN41890.1"/>
    <property type="molecule type" value="Genomic_DNA"/>
</dbReference>
<dbReference type="GO" id="GO:0010181">
    <property type="term" value="F:FMN binding"/>
    <property type="evidence" value="ECO:0007669"/>
    <property type="project" value="InterPro"/>
</dbReference>
<comment type="similarity">
    <text evidence="2">In the C-terminal section; belongs to the flavodoxin reductase family.</text>
</comment>
<evidence type="ECO:0000313" key="9">
    <source>
        <dbReference type="EMBL" id="ERN41890.1"/>
    </source>
</evidence>
<dbReference type="InterPro" id="IPR029039">
    <property type="entry name" value="Flavoprotein-like_sf"/>
</dbReference>
<dbReference type="InterPro" id="IPR002563">
    <property type="entry name" value="Flavin_Rdtase-like_dom"/>
</dbReference>
<dbReference type="Proteomes" id="UP000016960">
    <property type="component" value="Unassembled WGS sequence"/>
</dbReference>
<dbReference type="GO" id="GO:0009055">
    <property type="term" value="F:electron transfer activity"/>
    <property type="evidence" value="ECO:0007669"/>
    <property type="project" value="InterPro"/>
</dbReference>
<dbReference type="PANTHER" id="PTHR32145">
    <property type="entry name" value="DIFLAVIN FLAVOPROTEIN A 2-RELATED"/>
    <property type="match status" value="1"/>
</dbReference>
<evidence type="ECO:0000256" key="7">
    <source>
        <dbReference type="ARBA" id="ARBA00025633"/>
    </source>
</evidence>
<feature type="domain" description="Flavodoxin-like" evidence="8">
    <location>
        <begin position="257"/>
        <end position="395"/>
    </location>
</feature>
<dbReference type="GO" id="GO:0016646">
    <property type="term" value="F:oxidoreductase activity, acting on the CH-NH group of donors, NAD or NADP as acceptor"/>
    <property type="evidence" value="ECO:0007669"/>
    <property type="project" value="UniProtKB-ARBA"/>
</dbReference>
<dbReference type="AlphaFoldDB" id="U5DQC3"/>
<evidence type="ECO:0000256" key="6">
    <source>
        <dbReference type="ARBA" id="ARBA00023002"/>
    </source>
</evidence>
<dbReference type="PROSITE" id="PS00201">
    <property type="entry name" value="FLAVODOXIN"/>
    <property type="match status" value="1"/>
</dbReference>
<dbReference type="Gene3D" id="2.30.110.10">
    <property type="entry name" value="Electron Transport, Fmn-binding Protein, Chain A"/>
    <property type="match status" value="1"/>
</dbReference>
<dbReference type="InterPro" id="IPR045761">
    <property type="entry name" value="ODP_dom"/>
</dbReference>
<dbReference type="InterPro" id="IPR001279">
    <property type="entry name" value="Metallo-B-lactamas"/>
</dbReference>
<evidence type="ECO:0000259" key="8">
    <source>
        <dbReference type="PROSITE" id="PS50902"/>
    </source>
</evidence>
<dbReference type="CDD" id="cd07709">
    <property type="entry name" value="flavodiiron_proteins_MBL-fold"/>
    <property type="match status" value="1"/>
</dbReference>
<sequence>MQPKDVQVFPIAAETTLLRSRTWDRLKFEAEYARQRGTTANTYLIRGDRVALLDPPGESFTQIFLSALKERQDPAEIDYIVLGHVNSNRGKTLQALLELAPQATLVCSKPGAIALRTILGDRLPETVAVRGDSCLDLGGHHRLEFVLTPTPRWPGELCTYDSKTHVLYTDKYFGAHVCGDQVFDEGAAIYRADRRYYFDCLMAPHAVQVAANLEKLSKKPAQLYATGHGPLVRYDLSELSSAYRDWTQQQQTRKEAVALLYASAYGNTGTMARAIARGLETAGADVKLVDCEQIDPDAIGAIVANTAGFVIGSPTLGGHLPTQIQTALGIVLSTADKVQLAGVFGSYGWSGEAVDLLAGKIRDAGFSFGFDPIRVKFKPTDEDIARCETVGAEFARALKRRQKQRPARLVSSDSQTARTEQAVGRIVGSMCAVAAKKDNRTELVLVSWVSQSTFDPPGLTVAVSKASGIEEFLHSGDHFALNILPESKRWQKRFAKERSIHGDTLADLEIGTTENGAPLLNGALAYLECRAENRMDCGDHWLIYAVAESGKVLDLQGVTAVHHRNSARA</sequence>
<comment type="similarity">
    <text evidence="3">In the N-terminal section; belongs to the zinc metallo-hydrolase group 3 family.</text>
</comment>
<dbReference type="SUPFAM" id="SSF56281">
    <property type="entry name" value="Metallo-hydrolase/oxidoreductase"/>
    <property type="match status" value="1"/>
</dbReference>
<evidence type="ECO:0000256" key="1">
    <source>
        <dbReference type="ARBA" id="ARBA00001962"/>
    </source>
</evidence>
<protein>
    <submittedName>
        <fullName evidence="9">Putative flavoprotein</fullName>
    </submittedName>
</protein>
<evidence type="ECO:0000256" key="5">
    <source>
        <dbReference type="ARBA" id="ARBA00022982"/>
    </source>
</evidence>
<dbReference type="PATRIC" id="fig|582515.4.peg.1600"/>
<dbReference type="Gene3D" id="3.40.50.360">
    <property type="match status" value="1"/>
</dbReference>
<dbReference type="InterPro" id="IPR001226">
    <property type="entry name" value="Flavodoxin_CS"/>
</dbReference>
<evidence type="ECO:0000256" key="3">
    <source>
        <dbReference type="ARBA" id="ARBA00007121"/>
    </source>
</evidence>
<gene>
    <name evidence="9" type="ORF">KR51_00014220</name>
</gene>
<keyword evidence="4" id="KW-0813">Transport</keyword>
<dbReference type="RefSeq" id="WP_022606018.1">
    <property type="nucleotide sequence ID" value="NZ_ASSJ01000036.1"/>
</dbReference>
<dbReference type="InParanoid" id="U5DQC3"/>
<comment type="caution">
    <text evidence="9">The sequence shown here is derived from an EMBL/GenBank/DDBJ whole genome shotgun (WGS) entry which is preliminary data.</text>
</comment>
<dbReference type="eggNOG" id="COG0426">
    <property type="taxonomic scope" value="Bacteria"/>
</dbReference>
<accession>U5DQC3</accession>
<evidence type="ECO:0000256" key="2">
    <source>
        <dbReference type="ARBA" id="ARBA00006098"/>
    </source>
</evidence>
<keyword evidence="10" id="KW-1185">Reference proteome</keyword>
<dbReference type="InterPro" id="IPR051285">
    <property type="entry name" value="NADH_oxidoreductase_modular"/>
</dbReference>
<dbReference type="OrthoDB" id="9807946at2"/>
<evidence type="ECO:0000256" key="4">
    <source>
        <dbReference type="ARBA" id="ARBA00022448"/>
    </source>
</evidence>
<organism evidence="9 10">
    <name type="scientific">Rubidibacter lacunae KORDI 51-2</name>
    <dbReference type="NCBI Taxonomy" id="582515"/>
    <lineage>
        <taxon>Bacteria</taxon>
        <taxon>Bacillati</taxon>
        <taxon>Cyanobacteriota</taxon>
        <taxon>Cyanophyceae</taxon>
        <taxon>Oscillatoriophycideae</taxon>
        <taxon>Chroococcales</taxon>
        <taxon>Aphanothecaceae</taxon>
        <taxon>Rubidibacter</taxon>
    </lineage>
</organism>
<name>U5DQC3_9CHRO</name>
<evidence type="ECO:0000313" key="10">
    <source>
        <dbReference type="Proteomes" id="UP000016960"/>
    </source>
</evidence>
<dbReference type="SMART" id="SM00903">
    <property type="entry name" value="Flavin_Reduct"/>
    <property type="match status" value="1"/>
</dbReference>